<dbReference type="KEGG" id="ssyi:EKG83_28700"/>
<dbReference type="Proteomes" id="UP000325787">
    <property type="component" value="Chromosome"/>
</dbReference>
<dbReference type="Pfam" id="PF00480">
    <property type="entry name" value="ROK"/>
    <property type="match status" value="1"/>
</dbReference>
<dbReference type="AlphaFoldDB" id="A0A5Q0H4A7"/>
<evidence type="ECO:0000313" key="3">
    <source>
        <dbReference type="EMBL" id="QFZ20843.1"/>
    </source>
</evidence>
<dbReference type="InterPro" id="IPR036388">
    <property type="entry name" value="WH-like_DNA-bd_sf"/>
</dbReference>
<reference evidence="4" key="1">
    <citation type="journal article" date="2021" name="Curr. Microbiol.">
        <title>Complete genome of nocamycin-producing strain Saccharothrix syringae NRRL B-16468 reveals the biosynthetic potential for secondary metabolites.</title>
        <authorList>
            <person name="Mo X."/>
            <person name="Yang S."/>
        </authorList>
    </citation>
    <scope>NUCLEOTIDE SEQUENCE [LARGE SCALE GENOMIC DNA]</scope>
    <source>
        <strain evidence="4">ATCC 51364 / DSM 43886 / JCM 6844 / KCTC 9398 / NBRC 14523 / NRRL B-16468 / INA 2240</strain>
    </source>
</reference>
<comment type="similarity">
    <text evidence="1">Belongs to the ROK (NagC/XylR) family.</text>
</comment>
<dbReference type="InterPro" id="IPR043129">
    <property type="entry name" value="ATPase_NBD"/>
</dbReference>
<dbReference type="SUPFAM" id="SSF53067">
    <property type="entry name" value="Actin-like ATPase domain"/>
    <property type="match status" value="1"/>
</dbReference>
<dbReference type="Gene3D" id="1.10.10.10">
    <property type="entry name" value="Winged helix-like DNA-binding domain superfamily/Winged helix DNA-binding domain"/>
    <property type="match status" value="1"/>
</dbReference>
<feature type="region of interest" description="Disordered" evidence="2">
    <location>
        <begin position="39"/>
        <end position="70"/>
    </location>
</feature>
<dbReference type="PANTHER" id="PTHR18964:SF173">
    <property type="entry name" value="GLUCOKINASE"/>
    <property type="match status" value="1"/>
</dbReference>
<dbReference type="OrthoDB" id="3464494at2"/>
<dbReference type="PANTHER" id="PTHR18964">
    <property type="entry name" value="ROK (REPRESSOR, ORF, KINASE) FAMILY"/>
    <property type="match status" value="1"/>
</dbReference>
<sequence>MTTSGIGHGCRGHHGSCRHADVVGGVAQNTRFAVFRRKSTPHRRNRTRPGAEVGVTGRGPGYRVGMPPTSPADVDVPITLRNLGRVRVLGALVRAHRLSRTDLVRRTGLARATVGSVTADLIRSGIVTDEGAIPGGNPGTGRPPRALALNPASAYAVGVDIGHDHIRVMLCDLVGAPVRDHVLPRAVDHDAAAVLTRTAELVDQVRREAGVPADRVLGVGVGIACPVDRDGALRAEGIMPGWVGVRPAEELHGRTGFPVSLVNDANAGVLAEHRYGAARESGDVVYLRLSTGIGAGLLCAGRLLLGSGGLAGELGHLSVEPHGLICRCGNRGCLETVANPTAITRLLTAVAGAAVSTADLVDLVRAGDRGAIRAVADAGEAVGRALAQAVTMFNPELVVIGGELVATGEVLLESVRNAVRRNAMGSHTQRLRVVPGALGDSAGARGAAALVLNDAPERLAALLAG</sequence>
<evidence type="ECO:0000256" key="1">
    <source>
        <dbReference type="ARBA" id="ARBA00006479"/>
    </source>
</evidence>
<protein>
    <submittedName>
        <fullName evidence="3">ROK family transcriptional regulator</fullName>
    </submittedName>
</protein>
<dbReference type="InterPro" id="IPR049874">
    <property type="entry name" value="ROK_cs"/>
</dbReference>
<dbReference type="SUPFAM" id="SSF46785">
    <property type="entry name" value="Winged helix' DNA-binding domain"/>
    <property type="match status" value="1"/>
</dbReference>
<keyword evidence="4" id="KW-1185">Reference proteome</keyword>
<dbReference type="Gene3D" id="3.30.420.40">
    <property type="match status" value="2"/>
</dbReference>
<proteinExistence type="inferred from homology"/>
<gene>
    <name evidence="3" type="ORF">EKG83_28700</name>
</gene>
<dbReference type="InterPro" id="IPR000600">
    <property type="entry name" value="ROK"/>
</dbReference>
<evidence type="ECO:0000256" key="2">
    <source>
        <dbReference type="SAM" id="MobiDB-lite"/>
    </source>
</evidence>
<organism evidence="3 4">
    <name type="scientific">Saccharothrix syringae</name>
    <name type="common">Nocardiopsis syringae</name>
    <dbReference type="NCBI Taxonomy" id="103733"/>
    <lineage>
        <taxon>Bacteria</taxon>
        <taxon>Bacillati</taxon>
        <taxon>Actinomycetota</taxon>
        <taxon>Actinomycetes</taxon>
        <taxon>Pseudonocardiales</taxon>
        <taxon>Pseudonocardiaceae</taxon>
        <taxon>Saccharothrix</taxon>
    </lineage>
</organism>
<dbReference type="InterPro" id="IPR036390">
    <property type="entry name" value="WH_DNA-bd_sf"/>
</dbReference>
<dbReference type="EMBL" id="CP034550">
    <property type="protein sequence ID" value="QFZ20843.1"/>
    <property type="molecule type" value="Genomic_DNA"/>
</dbReference>
<name>A0A5Q0H4A7_SACSY</name>
<evidence type="ECO:0000313" key="4">
    <source>
        <dbReference type="Proteomes" id="UP000325787"/>
    </source>
</evidence>
<dbReference type="PROSITE" id="PS01125">
    <property type="entry name" value="ROK"/>
    <property type="match status" value="1"/>
</dbReference>
<accession>A0A5Q0H4A7</accession>